<dbReference type="InterPro" id="IPR014358">
    <property type="entry name" value="Enoyl-ACP_Rdtase_NADH"/>
</dbReference>
<proteinExistence type="inferred from homology"/>
<dbReference type="PANTHER" id="PTHR43159:SF2">
    <property type="entry name" value="ENOYL-[ACYL-CARRIER-PROTEIN] REDUCTASE [NADH], CHLOROPLASTIC"/>
    <property type="match status" value="1"/>
</dbReference>
<reference evidence="8" key="1">
    <citation type="submission" date="2018-05" db="EMBL/GenBank/DDBJ databases">
        <authorList>
            <person name="Lanie J.A."/>
            <person name="Ng W.-L."/>
            <person name="Kazmierczak K.M."/>
            <person name="Andrzejewski T.M."/>
            <person name="Davidsen T.M."/>
            <person name="Wayne K.J."/>
            <person name="Tettelin H."/>
            <person name="Glass J.I."/>
            <person name="Rusch D."/>
            <person name="Podicherti R."/>
            <person name="Tsui H.-C.T."/>
            <person name="Winkler M.E."/>
        </authorList>
    </citation>
    <scope>NUCLEOTIDE SEQUENCE</scope>
</reference>
<comment type="similarity">
    <text evidence="2">Belongs to the short-chain dehydrogenases/reductases (SDR) family. FabI subfamily.</text>
</comment>
<dbReference type="Gene3D" id="1.10.8.400">
    <property type="entry name" value="Enoyl acyl carrier protein reductase"/>
    <property type="match status" value="1"/>
</dbReference>
<dbReference type="CDD" id="cd05372">
    <property type="entry name" value="ENR_SDR"/>
    <property type="match status" value="1"/>
</dbReference>
<dbReference type="Pfam" id="PF13561">
    <property type="entry name" value="adh_short_C2"/>
    <property type="match status" value="1"/>
</dbReference>
<sequence length="259" mass="27972">MAVSIDLTGKRGVVFGVANQRSIAWAISERLSEAGAELAFTYLNERLKEPVAKTIAKLNNPLLLQCDATQDDQVEAVYDHIKNEWKEIDFVVHCIAYAERDDLGGDFSSTDIKGFRTALETSAYTLMPVVGKAAPLFGESGGSVITLTFDASQRVYPGYNIMGTAKAALENEVRQLAVEFGDRNIRVNAISAGPLPTLAARSIPGFRDMTRAHRERSPLGRNINHQEVADTALFLLSPMSSGITGAIVPVDAGYGIVAL</sequence>
<evidence type="ECO:0000256" key="6">
    <source>
        <dbReference type="ARBA" id="ARBA00023098"/>
    </source>
</evidence>
<evidence type="ECO:0000313" key="8">
    <source>
        <dbReference type="EMBL" id="SUZ54515.1"/>
    </source>
</evidence>
<evidence type="ECO:0000256" key="1">
    <source>
        <dbReference type="ARBA" id="ARBA00005189"/>
    </source>
</evidence>
<dbReference type="InterPro" id="IPR036291">
    <property type="entry name" value="NAD(P)-bd_dom_sf"/>
</dbReference>
<keyword evidence="4" id="KW-0276">Fatty acid metabolism</keyword>
<name>A0A381NIX8_9ZZZZ</name>
<comment type="pathway">
    <text evidence="1">Lipid metabolism.</text>
</comment>
<dbReference type="PANTHER" id="PTHR43159">
    <property type="entry name" value="ENOYL-[ACYL-CARRIER-PROTEIN] REDUCTASE"/>
    <property type="match status" value="1"/>
</dbReference>
<dbReference type="SUPFAM" id="SSF51735">
    <property type="entry name" value="NAD(P)-binding Rossmann-fold domains"/>
    <property type="match status" value="1"/>
</dbReference>
<dbReference type="GO" id="GO:0006633">
    <property type="term" value="P:fatty acid biosynthetic process"/>
    <property type="evidence" value="ECO:0007669"/>
    <property type="project" value="UniProtKB-KW"/>
</dbReference>
<dbReference type="EMBL" id="UINC01000392">
    <property type="protein sequence ID" value="SUZ54515.1"/>
    <property type="molecule type" value="Genomic_DNA"/>
</dbReference>
<accession>A0A381NIX8</accession>
<organism evidence="8">
    <name type="scientific">marine metagenome</name>
    <dbReference type="NCBI Taxonomy" id="408172"/>
    <lineage>
        <taxon>unclassified sequences</taxon>
        <taxon>metagenomes</taxon>
        <taxon>ecological metagenomes</taxon>
    </lineage>
</organism>
<dbReference type="AlphaFoldDB" id="A0A381NIX8"/>
<dbReference type="Gene3D" id="3.40.50.720">
    <property type="entry name" value="NAD(P)-binding Rossmann-like Domain"/>
    <property type="match status" value="1"/>
</dbReference>
<evidence type="ECO:0008006" key="9">
    <source>
        <dbReference type="Google" id="ProtNLM"/>
    </source>
</evidence>
<evidence type="ECO:0000256" key="7">
    <source>
        <dbReference type="ARBA" id="ARBA00023160"/>
    </source>
</evidence>
<keyword evidence="3" id="KW-0444">Lipid biosynthesis</keyword>
<evidence type="ECO:0000256" key="3">
    <source>
        <dbReference type="ARBA" id="ARBA00022516"/>
    </source>
</evidence>
<keyword evidence="7" id="KW-0275">Fatty acid biosynthesis</keyword>
<keyword evidence="6" id="KW-0443">Lipid metabolism</keyword>
<evidence type="ECO:0000256" key="4">
    <source>
        <dbReference type="ARBA" id="ARBA00022832"/>
    </source>
</evidence>
<dbReference type="PRINTS" id="PR00081">
    <property type="entry name" value="GDHRDH"/>
</dbReference>
<protein>
    <recommendedName>
        <fullName evidence="9">Enoyl-[acyl-carrier-protein] reductase (NADH)</fullName>
    </recommendedName>
</protein>
<keyword evidence="5" id="KW-0560">Oxidoreductase</keyword>
<gene>
    <name evidence="8" type="ORF">METZ01_LOCUS7369</name>
</gene>
<evidence type="ECO:0000256" key="5">
    <source>
        <dbReference type="ARBA" id="ARBA00023002"/>
    </source>
</evidence>
<dbReference type="GO" id="GO:0004318">
    <property type="term" value="F:enoyl-[acyl-carrier-protein] reductase (NADH) activity"/>
    <property type="evidence" value="ECO:0007669"/>
    <property type="project" value="InterPro"/>
</dbReference>
<evidence type="ECO:0000256" key="2">
    <source>
        <dbReference type="ARBA" id="ARBA00009233"/>
    </source>
</evidence>
<dbReference type="PIRSF" id="PIRSF000094">
    <property type="entry name" value="Enoyl-ACP_rdct"/>
    <property type="match status" value="1"/>
</dbReference>
<dbReference type="InterPro" id="IPR002347">
    <property type="entry name" value="SDR_fam"/>
</dbReference>